<dbReference type="InterPro" id="IPR007433">
    <property type="entry name" value="DUF481"/>
</dbReference>
<reference evidence="2 3" key="2">
    <citation type="submission" date="2018-03" db="EMBL/GenBank/DDBJ databases">
        <authorList>
            <person name="Keele B.F."/>
        </authorList>
    </citation>
    <scope>NUCLEOTIDE SEQUENCE [LARGE SCALE GENOMIC DNA]</scope>
    <source>
        <strain evidence="2 3">D13</strain>
    </source>
</reference>
<reference evidence="2 3" key="1">
    <citation type="submission" date="2018-03" db="EMBL/GenBank/DDBJ databases">
        <title>Ahniella affigens gen. nov., sp. nov., a gammaproteobacterium isolated from sandy soil near a stream.</title>
        <authorList>
            <person name="Ko Y."/>
            <person name="Kim J.-H."/>
        </authorList>
    </citation>
    <scope>NUCLEOTIDE SEQUENCE [LARGE SCALE GENOMIC DNA]</scope>
    <source>
        <strain evidence="2 3">D13</strain>
    </source>
</reference>
<evidence type="ECO:0000313" key="3">
    <source>
        <dbReference type="Proteomes" id="UP000241074"/>
    </source>
</evidence>
<organism evidence="2 3">
    <name type="scientific">Ahniella affigens</name>
    <dbReference type="NCBI Taxonomy" id="2021234"/>
    <lineage>
        <taxon>Bacteria</taxon>
        <taxon>Pseudomonadati</taxon>
        <taxon>Pseudomonadota</taxon>
        <taxon>Gammaproteobacteria</taxon>
        <taxon>Lysobacterales</taxon>
        <taxon>Rhodanobacteraceae</taxon>
        <taxon>Ahniella</taxon>
    </lineage>
</organism>
<dbReference type="EMBL" id="CP027860">
    <property type="protein sequence ID" value="AVP99826.1"/>
    <property type="molecule type" value="Genomic_DNA"/>
</dbReference>
<keyword evidence="3" id="KW-1185">Reference proteome</keyword>
<protein>
    <submittedName>
        <fullName evidence="2">DUF481 domain-containing protein</fullName>
    </submittedName>
</protein>
<dbReference type="RefSeq" id="WP_106893745.1">
    <property type="nucleotide sequence ID" value="NZ_CP027860.1"/>
</dbReference>
<dbReference type="KEGG" id="xba:C7S18_22785"/>
<evidence type="ECO:0000313" key="2">
    <source>
        <dbReference type="EMBL" id="AVP99826.1"/>
    </source>
</evidence>
<dbReference type="Proteomes" id="UP000241074">
    <property type="component" value="Chromosome"/>
</dbReference>
<feature type="signal peptide" evidence="1">
    <location>
        <begin position="1"/>
        <end position="20"/>
    </location>
</feature>
<dbReference type="Pfam" id="PF04338">
    <property type="entry name" value="DUF481"/>
    <property type="match status" value="1"/>
</dbReference>
<accession>A0A2P1PYB3</accession>
<proteinExistence type="predicted"/>
<dbReference type="AlphaFoldDB" id="A0A2P1PYB3"/>
<name>A0A2P1PYB3_9GAMM</name>
<keyword evidence="1" id="KW-0732">Signal</keyword>
<gene>
    <name evidence="2" type="ORF">C7S18_22785</name>
</gene>
<sequence>MMKKLLSVAMLAALSFAAQAEEGWSGTGEFGLVLSRGNADTDTLNAKLALKHEDESWLHEVAVSALRAEANDVRTADRFELGGKSGYKFNERHYLAGVARYENDDFSPYENQWTVAVTYGVHAINSDATKLTFEIGPGYRRFDPAPFVFSETPLIVIDEGSDSEFMMRGFADFNHKFNDSTSIYNTFLVESGSDNTFMQDDIGVLVKMSEALALKAGFQVRHNNDVPPDADKTDTLTTINVVYGF</sequence>
<evidence type="ECO:0000256" key="1">
    <source>
        <dbReference type="SAM" id="SignalP"/>
    </source>
</evidence>
<dbReference type="OrthoDB" id="5292716at2"/>
<feature type="chain" id="PRO_5015117342" evidence="1">
    <location>
        <begin position="21"/>
        <end position="245"/>
    </location>
</feature>